<dbReference type="Gene3D" id="3.30.560.10">
    <property type="entry name" value="Glucose Oxidase, domain 3"/>
    <property type="match status" value="2"/>
</dbReference>
<feature type="chain" id="PRO_5046654987" description="Glucose-methanol-choline oxidoreductase N-terminal domain-containing protein" evidence="2">
    <location>
        <begin position="23"/>
        <end position="576"/>
    </location>
</feature>
<accession>A0ABR1HVR4</accession>
<dbReference type="SUPFAM" id="SSF51905">
    <property type="entry name" value="FAD/NAD(P)-binding domain"/>
    <property type="match status" value="1"/>
</dbReference>
<proteinExistence type="inferred from homology"/>
<dbReference type="InterPro" id="IPR000172">
    <property type="entry name" value="GMC_OxRdtase_N"/>
</dbReference>
<evidence type="ECO:0000259" key="3">
    <source>
        <dbReference type="PROSITE" id="PS00624"/>
    </source>
</evidence>
<gene>
    <name evidence="4" type="ORF">QQX98_000040</name>
</gene>
<dbReference type="SUPFAM" id="SSF54373">
    <property type="entry name" value="FAD-linked reductases, C-terminal domain"/>
    <property type="match status" value="1"/>
</dbReference>
<evidence type="ECO:0000256" key="2">
    <source>
        <dbReference type="SAM" id="SignalP"/>
    </source>
</evidence>
<keyword evidence="2" id="KW-0732">Signal</keyword>
<dbReference type="PANTHER" id="PTHR11552">
    <property type="entry name" value="GLUCOSE-METHANOL-CHOLINE GMC OXIDOREDUCTASE"/>
    <property type="match status" value="1"/>
</dbReference>
<keyword evidence="5" id="KW-1185">Reference proteome</keyword>
<dbReference type="InterPro" id="IPR007867">
    <property type="entry name" value="GMC_OxRtase_C"/>
</dbReference>
<name>A0ABR1HVR4_9HYPO</name>
<dbReference type="Proteomes" id="UP001498476">
    <property type="component" value="Unassembled WGS sequence"/>
</dbReference>
<reference evidence="4 5" key="1">
    <citation type="journal article" date="2025" name="Microbiol. Resour. Announc.">
        <title>Draft genome sequences for Neonectria magnoliae and Neonectria punicea, canker pathogens of Liriodendron tulipifera and Acer saccharum in West Virginia.</title>
        <authorList>
            <person name="Petronek H.M."/>
            <person name="Kasson M.T."/>
            <person name="Metheny A.M."/>
            <person name="Stauder C.M."/>
            <person name="Lovett B."/>
            <person name="Lynch S.C."/>
            <person name="Garnas J.R."/>
            <person name="Kasson L.R."/>
            <person name="Stajich J.E."/>
        </authorList>
    </citation>
    <scope>NUCLEOTIDE SEQUENCE [LARGE SCALE GENOMIC DNA]</scope>
    <source>
        <strain evidence="4 5">NRRL 64653</strain>
    </source>
</reference>
<evidence type="ECO:0000256" key="1">
    <source>
        <dbReference type="ARBA" id="ARBA00010790"/>
    </source>
</evidence>
<feature type="domain" description="Glucose-methanol-choline oxidoreductase N-terminal" evidence="3">
    <location>
        <begin position="277"/>
        <end position="291"/>
    </location>
</feature>
<evidence type="ECO:0000313" key="5">
    <source>
        <dbReference type="Proteomes" id="UP001498476"/>
    </source>
</evidence>
<dbReference type="InterPro" id="IPR012132">
    <property type="entry name" value="GMC_OxRdtase"/>
</dbReference>
<dbReference type="Pfam" id="PF05199">
    <property type="entry name" value="GMC_oxred_C"/>
    <property type="match status" value="1"/>
</dbReference>
<protein>
    <recommendedName>
        <fullName evidence="3">Glucose-methanol-choline oxidoreductase N-terminal domain-containing protein</fullName>
    </recommendedName>
</protein>
<dbReference type="Gene3D" id="3.50.50.60">
    <property type="entry name" value="FAD/NAD(P)-binding domain"/>
    <property type="match status" value="2"/>
</dbReference>
<comment type="similarity">
    <text evidence="1">Belongs to the GMC oxidoreductase family.</text>
</comment>
<comment type="caution">
    <text evidence="4">The sequence shown here is derived from an EMBL/GenBank/DDBJ whole genome shotgun (WGS) entry which is preliminary data.</text>
</comment>
<evidence type="ECO:0000313" key="4">
    <source>
        <dbReference type="EMBL" id="KAK7425126.1"/>
    </source>
</evidence>
<dbReference type="EMBL" id="JAZAVJ010000001">
    <property type="protein sequence ID" value="KAK7425126.1"/>
    <property type="molecule type" value="Genomic_DNA"/>
</dbReference>
<dbReference type="InterPro" id="IPR036188">
    <property type="entry name" value="FAD/NAD-bd_sf"/>
</dbReference>
<feature type="signal peptide" evidence="2">
    <location>
        <begin position="1"/>
        <end position="22"/>
    </location>
</feature>
<dbReference type="PROSITE" id="PS00624">
    <property type="entry name" value="GMC_OXRED_2"/>
    <property type="match status" value="1"/>
</dbReference>
<dbReference type="PIRSF" id="PIRSF000137">
    <property type="entry name" value="Alcohol_oxidase"/>
    <property type="match status" value="1"/>
</dbReference>
<organism evidence="4 5">
    <name type="scientific">Neonectria punicea</name>
    <dbReference type="NCBI Taxonomy" id="979145"/>
    <lineage>
        <taxon>Eukaryota</taxon>
        <taxon>Fungi</taxon>
        <taxon>Dikarya</taxon>
        <taxon>Ascomycota</taxon>
        <taxon>Pezizomycotina</taxon>
        <taxon>Sordariomycetes</taxon>
        <taxon>Hypocreomycetidae</taxon>
        <taxon>Hypocreales</taxon>
        <taxon>Nectriaceae</taxon>
        <taxon>Neonectria</taxon>
    </lineage>
</organism>
<dbReference type="Pfam" id="PF00732">
    <property type="entry name" value="GMC_oxred_N"/>
    <property type="match status" value="1"/>
</dbReference>
<dbReference type="PANTHER" id="PTHR11552:SF115">
    <property type="entry name" value="DEHYDROGENASE XPTC-RELATED"/>
    <property type="match status" value="1"/>
</dbReference>
<sequence length="576" mass="63291">MTSRFSSAGLLQLMLLFGSVSGLEKPEHHVKHSMESVLDSYDYIVVSSRTSGLVVANRLSANPSKTVLVVEYGDFANTINVTVPYFTTLDQTPRLYNMTSVPQMHLEGRTSRMRLGSVVGGSSTINGMAWDRGSSVDYDSWEELGNPGWGWNTLLKYFRKSSTFSPPAEEYVEKYAMQAEAWTEDLHADILRDGADGKNVGLAWLPQSSGGKEATRSSAETAYYQPASHRPNLHLLVRHYGAAIKFNGNVTTGVEIASRDRGPSKCISSKNVILTAGATNTPRILQLSGIGANFQDHPTFNMIYEFNNKTVPNLDLMNDANFYDAAWEEYVTNKTGPLSHAWGNYISFSSLQDLDPDFEVIADSLAKQELLDHLPAIYAENHSLVKGFLEQRRVMQSQFRNPEARILEIAFGGAVVVPVALQKPLSRGTIFINTTNADPSISPLIDFNTAANPVDMHIVMRALTKARQFMSAESVASLEPVEVPPGLTLQDEVEIQTAMRKTFLSPSLDHPVGTAAMMPREWGGVVDTNLQVYGVEGLWVVDASVMPLLPAAHTQATVYAVAEYAADLIKKHSKHA</sequence>